<organism evidence="6 7">
    <name type="scientific">Mycobacterium pinniadriaticum</name>
    <dbReference type="NCBI Taxonomy" id="2994102"/>
    <lineage>
        <taxon>Bacteria</taxon>
        <taxon>Bacillati</taxon>
        <taxon>Actinomycetota</taxon>
        <taxon>Actinomycetes</taxon>
        <taxon>Mycobacteriales</taxon>
        <taxon>Mycobacteriaceae</taxon>
        <taxon>Mycobacterium</taxon>
    </lineage>
</organism>
<keyword evidence="2 3" id="KW-0378">Hydrolase</keyword>
<feature type="region of interest" description="Disordered" evidence="4">
    <location>
        <begin position="504"/>
        <end position="523"/>
    </location>
</feature>
<proteinExistence type="inferred from homology"/>
<dbReference type="InterPro" id="IPR019826">
    <property type="entry name" value="Carboxylesterase_B_AS"/>
</dbReference>
<evidence type="ECO:0000259" key="5">
    <source>
        <dbReference type="Pfam" id="PF00135"/>
    </source>
</evidence>
<feature type="domain" description="Carboxylesterase type B" evidence="5">
    <location>
        <begin position="58"/>
        <end position="545"/>
    </location>
</feature>
<comment type="similarity">
    <text evidence="1 3">Belongs to the type-B carboxylesterase/lipase family.</text>
</comment>
<reference evidence="6 7" key="1">
    <citation type="submission" date="2022-11" db="EMBL/GenBank/DDBJ databases">
        <title>Mycobacterium sp. nov.</title>
        <authorList>
            <person name="Papic B."/>
            <person name="Spicic S."/>
            <person name="Duvnjak S."/>
        </authorList>
    </citation>
    <scope>NUCLEOTIDE SEQUENCE [LARGE SCALE GENOMIC DNA]</scope>
    <source>
        <strain evidence="6 7">CVI_P4</strain>
    </source>
</reference>
<evidence type="ECO:0000256" key="3">
    <source>
        <dbReference type="RuleBase" id="RU361235"/>
    </source>
</evidence>
<dbReference type="Proteomes" id="UP001300745">
    <property type="component" value="Unassembled WGS sequence"/>
</dbReference>
<protein>
    <recommendedName>
        <fullName evidence="3">Carboxylic ester hydrolase</fullName>
        <ecNumber evidence="3">3.1.1.-</ecNumber>
    </recommendedName>
</protein>
<dbReference type="Pfam" id="PF00135">
    <property type="entry name" value="COesterase"/>
    <property type="match status" value="1"/>
</dbReference>
<keyword evidence="7" id="KW-1185">Reference proteome</keyword>
<comment type="caution">
    <text evidence="6">The sequence shown here is derived from an EMBL/GenBank/DDBJ whole genome shotgun (WGS) entry which is preliminary data.</text>
</comment>
<dbReference type="Gene3D" id="3.40.50.1820">
    <property type="entry name" value="alpha/beta hydrolase"/>
    <property type="match status" value="1"/>
</dbReference>
<dbReference type="InterPro" id="IPR050654">
    <property type="entry name" value="AChE-related_enzymes"/>
</dbReference>
<evidence type="ECO:0000256" key="2">
    <source>
        <dbReference type="ARBA" id="ARBA00022801"/>
    </source>
</evidence>
<dbReference type="PANTHER" id="PTHR43918">
    <property type="entry name" value="ACETYLCHOLINESTERASE"/>
    <property type="match status" value="1"/>
</dbReference>
<accession>A0ABT3SR43</accession>
<dbReference type="RefSeq" id="WP_266001304.1">
    <property type="nucleotide sequence ID" value="NZ_JAPJDN010000072.1"/>
</dbReference>
<gene>
    <name evidence="6" type="ORF">ORI27_32190</name>
</gene>
<evidence type="ECO:0000256" key="1">
    <source>
        <dbReference type="ARBA" id="ARBA00005964"/>
    </source>
</evidence>
<name>A0ABT3SR43_9MYCO</name>
<dbReference type="EMBL" id="JAPJDO010000072">
    <property type="protein sequence ID" value="MCX2941350.1"/>
    <property type="molecule type" value="Genomic_DNA"/>
</dbReference>
<dbReference type="PANTHER" id="PTHR43918:SF4">
    <property type="entry name" value="CARBOXYLIC ESTER HYDROLASE"/>
    <property type="match status" value="1"/>
</dbReference>
<dbReference type="EC" id="3.1.1.-" evidence="3"/>
<evidence type="ECO:0000313" key="7">
    <source>
        <dbReference type="Proteomes" id="UP001300745"/>
    </source>
</evidence>
<sequence length="553" mass="58550">MARVSLRVGSGLVAHPSSSRRFRRVVGVLLGVAVLAGCTAGGRDSYPPPAPIAEPGPAVVQTAAGAVRGVVGPGFRVFNGIPYAAAPVGPLRWQPPRPVAPWPGVRDATQPGLRCIQDTSFDPDYGRPTGEDCLNLNVWSPTGATPTSQKPVMVWIHGGGFLNGSADIYDSRWLATQGDIVVVTVNYRLGTLGFLAHPALSRDGNIGNYGLADQQAALRWVRDNIAEFGGDPTKVTIAGESAGAMSVCDHLVAPGSAGLFRAAILQSGPCQAQADRATAERVSTDYAISAGCTDPAAVAQCLRSLPTRKLHRAPLYVGFGPDRLTGPVTGTDWLPDDPMTAIALSRVPRIPVLIGSNGDEFAMFAAVEYLKKHRLPPYPRLLSDTFGADAAAVAERYPLERFGGSEGLAYSAAVTDSVFACPTDRIASGLVHTGPVYAYEFNDRTAPAPDPLRAAPFPVGASHSLELRYLFDVGGAPPLDPAQRELSDQMIAYWSQFVKTGSPAVSGQPDWPELGTDGTTGKRMSLQTGRLTITTDFSARHRCPFWATLKATR</sequence>
<dbReference type="PROSITE" id="PS00122">
    <property type="entry name" value="CARBOXYLESTERASE_B_1"/>
    <property type="match status" value="1"/>
</dbReference>
<dbReference type="SUPFAM" id="SSF53474">
    <property type="entry name" value="alpha/beta-Hydrolases"/>
    <property type="match status" value="1"/>
</dbReference>
<dbReference type="InterPro" id="IPR002018">
    <property type="entry name" value="CarbesteraseB"/>
</dbReference>
<evidence type="ECO:0000256" key="4">
    <source>
        <dbReference type="SAM" id="MobiDB-lite"/>
    </source>
</evidence>
<evidence type="ECO:0000313" key="6">
    <source>
        <dbReference type="EMBL" id="MCX2941350.1"/>
    </source>
</evidence>
<dbReference type="InterPro" id="IPR029058">
    <property type="entry name" value="AB_hydrolase_fold"/>
</dbReference>